<reference evidence="1" key="1">
    <citation type="submission" date="2019-08" db="EMBL/GenBank/DDBJ databases">
        <authorList>
            <person name="Kucharzyk K."/>
            <person name="Murdoch R.W."/>
            <person name="Higgins S."/>
            <person name="Loffler F."/>
        </authorList>
    </citation>
    <scope>NUCLEOTIDE SEQUENCE</scope>
</reference>
<dbReference type="AlphaFoldDB" id="A0A644VRJ1"/>
<accession>A0A644VRJ1</accession>
<gene>
    <name evidence="1" type="ORF">SDC9_40163</name>
</gene>
<evidence type="ECO:0000313" key="1">
    <source>
        <dbReference type="EMBL" id="MPL94015.1"/>
    </source>
</evidence>
<name>A0A644VRJ1_9ZZZZ</name>
<evidence type="ECO:0008006" key="2">
    <source>
        <dbReference type="Google" id="ProtNLM"/>
    </source>
</evidence>
<protein>
    <recommendedName>
        <fullName evidence="2">DUF2283 domain-containing protein</fullName>
    </recommendedName>
</protein>
<proteinExistence type="predicted"/>
<dbReference type="Pfam" id="PF10049">
    <property type="entry name" value="DUF2283"/>
    <property type="match status" value="1"/>
</dbReference>
<dbReference type="InterPro" id="IPR019270">
    <property type="entry name" value="DUF2283"/>
</dbReference>
<dbReference type="EMBL" id="VSSQ01000411">
    <property type="protein sequence ID" value="MPL94015.1"/>
    <property type="molecule type" value="Genomic_DNA"/>
</dbReference>
<dbReference type="PANTHER" id="PTHR37029">
    <property type="entry name" value="SSR1768 PROTEIN"/>
    <property type="match status" value="1"/>
</dbReference>
<dbReference type="PANTHER" id="PTHR37029:SF1">
    <property type="entry name" value="SSR1768 PROTEIN"/>
    <property type="match status" value="1"/>
</dbReference>
<organism evidence="1">
    <name type="scientific">bioreactor metagenome</name>
    <dbReference type="NCBI Taxonomy" id="1076179"/>
    <lineage>
        <taxon>unclassified sequences</taxon>
        <taxon>metagenomes</taxon>
        <taxon>ecological metagenomes</taxon>
    </lineage>
</organism>
<comment type="caution">
    <text evidence="1">The sequence shown here is derived from an EMBL/GenBank/DDBJ whole genome shotgun (WGS) entry which is preliminary data.</text>
</comment>
<sequence length="64" mass="7097">MKIRYDKEADVVYIRLSDQEVAESDQEKDGVILDYSESGQIVGIEILNASASMANENGILYEVA</sequence>